<gene>
    <name evidence="1" type="ORF">K444DRAFT_637812</name>
</gene>
<dbReference type="SUPFAM" id="SSF54909">
    <property type="entry name" value="Dimeric alpha+beta barrel"/>
    <property type="match status" value="1"/>
</dbReference>
<dbReference type="InParanoid" id="A0A2J6SI53"/>
<accession>A0A2J6SI53</accession>
<dbReference type="GeneID" id="36592249"/>
<proteinExistence type="predicted"/>
<dbReference type="InterPro" id="IPR051807">
    <property type="entry name" value="Sec-metab_biosynth-assoc"/>
</dbReference>
<dbReference type="RefSeq" id="XP_024727352.1">
    <property type="nucleotide sequence ID" value="XM_024884172.1"/>
</dbReference>
<evidence type="ECO:0000313" key="2">
    <source>
        <dbReference type="Proteomes" id="UP000235371"/>
    </source>
</evidence>
<name>A0A2J6SI53_9HELO</name>
<dbReference type="Proteomes" id="UP000235371">
    <property type="component" value="Unassembled WGS sequence"/>
</dbReference>
<dbReference type="Gene3D" id="3.30.70.1060">
    <property type="entry name" value="Dimeric alpha+beta barrel"/>
    <property type="match status" value="1"/>
</dbReference>
<evidence type="ECO:0008006" key="3">
    <source>
        <dbReference type="Google" id="ProtNLM"/>
    </source>
</evidence>
<dbReference type="PANTHER" id="PTHR33606:SF3">
    <property type="entry name" value="PROTEIN YCII"/>
    <property type="match status" value="1"/>
</dbReference>
<dbReference type="OrthoDB" id="5519740at2759"/>
<dbReference type="EMBL" id="KZ613913">
    <property type="protein sequence ID" value="PMD50448.1"/>
    <property type="molecule type" value="Genomic_DNA"/>
</dbReference>
<keyword evidence="2" id="KW-1185">Reference proteome</keyword>
<evidence type="ECO:0000313" key="1">
    <source>
        <dbReference type="EMBL" id="PMD50448.1"/>
    </source>
</evidence>
<sequence>MYLDLASSVSKAAKPVHGFSTLAVTFFTLSMYQIATKSALQSSAQSSVRVTLITRSTLTSSHQLAERLVVLPDKPNVLARRVQIRPQHSPNFVKLHNEGYVSWAGSRARQSHLLAWLTWELGPLFKEHVDKPISERPFKGSAMVVNEESWSGFMKTIGSDPYVKEGIWDLEKTQFIPFRTLFRIGNEGK</sequence>
<protein>
    <recommendedName>
        <fullName evidence="3">YCII-related domain-containing protein</fullName>
    </recommendedName>
</protein>
<organism evidence="1 2">
    <name type="scientific">Hyaloscypha bicolor E</name>
    <dbReference type="NCBI Taxonomy" id="1095630"/>
    <lineage>
        <taxon>Eukaryota</taxon>
        <taxon>Fungi</taxon>
        <taxon>Dikarya</taxon>
        <taxon>Ascomycota</taxon>
        <taxon>Pezizomycotina</taxon>
        <taxon>Leotiomycetes</taxon>
        <taxon>Helotiales</taxon>
        <taxon>Hyaloscyphaceae</taxon>
        <taxon>Hyaloscypha</taxon>
        <taxon>Hyaloscypha bicolor</taxon>
    </lineage>
</organism>
<dbReference type="PANTHER" id="PTHR33606">
    <property type="entry name" value="PROTEIN YCII"/>
    <property type="match status" value="1"/>
</dbReference>
<dbReference type="InterPro" id="IPR011008">
    <property type="entry name" value="Dimeric_a/b-barrel"/>
</dbReference>
<dbReference type="AlphaFoldDB" id="A0A2J6SI53"/>
<reference evidence="1 2" key="1">
    <citation type="submission" date="2016-04" db="EMBL/GenBank/DDBJ databases">
        <title>A degradative enzymes factory behind the ericoid mycorrhizal symbiosis.</title>
        <authorList>
            <consortium name="DOE Joint Genome Institute"/>
            <person name="Martino E."/>
            <person name="Morin E."/>
            <person name="Grelet G."/>
            <person name="Kuo A."/>
            <person name="Kohler A."/>
            <person name="Daghino S."/>
            <person name="Barry K."/>
            <person name="Choi C."/>
            <person name="Cichocki N."/>
            <person name="Clum A."/>
            <person name="Copeland A."/>
            <person name="Hainaut M."/>
            <person name="Haridas S."/>
            <person name="Labutti K."/>
            <person name="Lindquist E."/>
            <person name="Lipzen A."/>
            <person name="Khouja H.-R."/>
            <person name="Murat C."/>
            <person name="Ohm R."/>
            <person name="Olson A."/>
            <person name="Spatafora J."/>
            <person name="Veneault-Fourrey C."/>
            <person name="Henrissat B."/>
            <person name="Grigoriev I."/>
            <person name="Martin F."/>
            <person name="Perotto S."/>
        </authorList>
    </citation>
    <scope>NUCLEOTIDE SEQUENCE [LARGE SCALE GENOMIC DNA]</scope>
    <source>
        <strain evidence="1 2">E</strain>
    </source>
</reference>